<dbReference type="InterPro" id="IPR000182">
    <property type="entry name" value="GNAT_dom"/>
</dbReference>
<dbReference type="InterPro" id="IPR041380">
    <property type="entry name" value="Acetyltransf_17"/>
</dbReference>
<proteinExistence type="predicted"/>
<dbReference type="Pfam" id="PF17668">
    <property type="entry name" value="Acetyltransf_17"/>
    <property type="match status" value="1"/>
</dbReference>
<evidence type="ECO:0000313" key="2">
    <source>
        <dbReference type="EMBL" id="MFE8698643.1"/>
    </source>
</evidence>
<dbReference type="SUPFAM" id="SSF55729">
    <property type="entry name" value="Acyl-CoA N-acyltransferases (Nat)"/>
    <property type="match status" value="1"/>
</dbReference>
<feature type="domain" description="N-acetyltransferase" evidence="1">
    <location>
        <begin position="5"/>
        <end position="166"/>
    </location>
</feature>
<dbReference type="PANTHER" id="PTHR37817:SF1">
    <property type="entry name" value="N-ACETYLTRANSFERASE EIS"/>
    <property type="match status" value="1"/>
</dbReference>
<dbReference type="SUPFAM" id="SSF55718">
    <property type="entry name" value="SCP-like"/>
    <property type="match status" value="1"/>
</dbReference>
<dbReference type="RefSeq" id="WP_389223361.1">
    <property type="nucleotide sequence ID" value="NZ_JBIACJ010000018.1"/>
</dbReference>
<dbReference type="Proteomes" id="UP001601058">
    <property type="component" value="Unassembled WGS sequence"/>
</dbReference>
<organism evidence="2 3">
    <name type="scientific">Cytobacillus mangrovibacter</name>
    <dbReference type="NCBI Taxonomy" id="3299024"/>
    <lineage>
        <taxon>Bacteria</taxon>
        <taxon>Bacillati</taxon>
        <taxon>Bacillota</taxon>
        <taxon>Bacilli</taxon>
        <taxon>Bacillales</taxon>
        <taxon>Bacillaceae</taxon>
        <taxon>Cytobacillus</taxon>
    </lineage>
</organism>
<keyword evidence="2" id="KW-0808">Transferase</keyword>
<dbReference type="PROSITE" id="PS51186">
    <property type="entry name" value="GNAT"/>
    <property type="match status" value="1"/>
</dbReference>
<dbReference type="Gene3D" id="3.30.1050.10">
    <property type="entry name" value="SCP2 sterol-binding domain"/>
    <property type="match status" value="1"/>
</dbReference>
<sequence length="395" mass="46986">MTNEIEVKLVPITDDEQVHRLRDYSFPNKYNEERRKDFHYWIRQSTTIGAYDRQQLIGQLLVLPLNMTVHGVNYEMGGIGFVATYPEYRNQGIVKKLIIRSLEEMRRKNQYLSILAPFSVSFYRHFGWELFFDKLHYSIPKESFPQFSKSTNRIIRFSFEWIKEKEFQEIQQFHNQQALKTNGGMLRDVAWWRRLARREPDCHFALYKGEDSVAGYIRYEIKDLTFSIKDFVADGIDAEQALWNFISSHKASVHAIEGTASAASHFGFHFDQPQFKKEIIQDVMVRIVDVYAFLKRYPWRNLESSLYVTIQDPYAPWNELFFHIKKDGDVEIVQDRFIERKRILFLPISLFSSMMVGYLSVKDTLLYAEYSLEKETVENWQHALPIGQPVFYEYF</sequence>
<comment type="caution">
    <text evidence="2">The sequence shown here is derived from an EMBL/GenBank/DDBJ whole genome shotgun (WGS) entry which is preliminary data.</text>
</comment>
<dbReference type="InterPro" id="IPR016181">
    <property type="entry name" value="Acyl_CoA_acyltransferase"/>
</dbReference>
<name>A0ABW6K6P4_9BACI</name>
<reference evidence="2 3" key="1">
    <citation type="submission" date="2024-08" db="EMBL/GenBank/DDBJ databases">
        <title>Two novel Cytobacillus novel species.</title>
        <authorList>
            <person name="Liu G."/>
        </authorList>
    </citation>
    <scope>NUCLEOTIDE SEQUENCE [LARGE SCALE GENOMIC DNA]</scope>
    <source>
        <strain evidence="2 3">FJAT-53684</strain>
    </source>
</reference>
<accession>A0ABW6K6P4</accession>
<dbReference type="Pfam" id="PF13530">
    <property type="entry name" value="SCP2_2"/>
    <property type="match status" value="1"/>
</dbReference>
<evidence type="ECO:0000259" key="1">
    <source>
        <dbReference type="PROSITE" id="PS51186"/>
    </source>
</evidence>
<dbReference type="Pfam" id="PF13527">
    <property type="entry name" value="Acetyltransf_9"/>
    <property type="match status" value="1"/>
</dbReference>
<keyword evidence="2" id="KW-0012">Acyltransferase</keyword>
<evidence type="ECO:0000313" key="3">
    <source>
        <dbReference type="Proteomes" id="UP001601058"/>
    </source>
</evidence>
<protein>
    <submittedName>
        <fullName evidence="2">Enhanced intracellular survival protein Eis</fullName>
        <ecNumber evidence="2">2.3.1.-</ecNumber>
    </submittedName>
</protein>
<dbReference type="InterPro" id="IPR025559">
    <property type="entry name" value="Eis_dom"/>
</dbReference>
<dbReference type="InterPro" id="IPR051554">
    <property type="entry name" value="Acetyltransferase_Eis"/>
</dbReference>
<gene>
    <name evidence="2" type="primary">eis</name>
    <name evidence="2" type="ORF">ACFYKT_20330</name>
</gene>
<keyword evidence="3" id="KW-1185">Reference proteome</keyword>
<dbReference type="EC" id="2.3.1.-" evidence="2"/>
<dbReference type="InterPro" id="IPR036527">
    <property type="entry name" value="SCP2_sterol-bd_dom_sf"/>
</dbReference>
<dbReference type="PANTHER" id="PTHR37817">
    <property type="entry name" value="N-ACETYLTRANSFERASE EIS"/>
    <property type="match status" value="1"/>
</dbReference>
<dbReference type="EMBL" id="JBIACJ010000018">
    <property type="protein sequence ID" value="MFE8698643.1"/>
    <property type="molecule type" value="Genomic_DNA"/>
</dbReference>
<dbReference type="GO" id="GO:0016746">
    <property type="term" value="F:acyltransferase activity"/>
    <property type="evidence" value="ECO:0007669"/>
    <property type="project" value="UniProtKB-KW"/>
</dbReference>
<dbReference type="CDD" id="cd04301">
    <property type="entry name" value="NAT_SF"/>
    <property type="match status" value="1"/>
</dbReference>
<dbReference type="Gene3D" id="3.40.630.30">
    <property type="match status" value="2"/>
</dbReference>